<evidence type="ECO:0000313" key="5">
    <source>
        <dbReference type="Proteomes" id="UP000324897"/>
    </source>
</evidence>
<dbReference type="Proteomes" id="UP000324897">
    <property type="component" value="Unassembled WGS sequence"/>
</dbReference>
<feature type="transmembrane region" description="Helical" evidence="2">
    <location>
        <begin position="374"/>
        <end position="398"/>
    </location>
</feature>
<dbReference type="Pfam" id="PF04578">
    <property type="entry name" value="DUF594"/>
    <property type="match status" value="1"/>
</dbReference>
<dbReference type="AlphaFoldDB" id="A0A5J9W5V6"/>
<evidence type="ECO:0000256" key="1">
    <source>
        <dbReference type="SAM" id="MobiDB-lite"/>
    </source>
</evidence>
<evidence type="ECO:0000256" key="2">
    <source>
        <dbReference type="SAM" id="Phobius"/>
    </source>
</evidence>
<dbReference type="InterPro" id="IPR007658">
    <property type="entry name" value="DUF594"/>
</dbReference>
<sequence>MAGLSSAVDWWEEWQMRILVLSSLGIQCYLAFFAGSRKFQIRLSSRISIWLAYLGGDAVAIYALATLFNRQKKLQFNTGSHDLEVLWAPVLLIHLGGQINISAYNIEDNELWRRHILTVVSQVAVALYVFCKSWSHHADKRLLAAAILLFILGVLKCFQKPIALKNASFNNLVSSFHPAPRTEATKREVELEEYVQEAKEFVCRNEYPPALGKDARLEMLSLPNKLFVDSAYACKDHLSQLKSFWSLDGKESYEQGLQNRRNRGNRCEPSGFAPSDAEVKQFPVKPTKPRKPVGIPSKPVGYRRNRSALCKGLSETFDLTYTRIWQTNDDTDRPVSDAAAAFSYLVWLLNVTLPIVPIALFHSSRKEAYREGDIKVTFILLYITYLLELVSFISWGYAGYQWPDMVAQHSLIDFLSCRKRHTKLMGIAERLQCKGLFEQYISLKPCHSFKDITNLVRSHIKNGWTNYISDVESYWKFTDMRGQWTLKRNGCEETLRGSLEKPFDESILLWHVATDFCFHCKSTSCNIIAGLCREISNYMVHLLFANPEMLMPGTRRSLFADASNELEAILQGKDISSLDEKEIAKLIVDKEGIIPEAWVLAQELMQLGDDKMWEVIKGVWIDMLCFSACRCRGYLHIKSLGFGGEYLTFVSLLMSHAGLETFVARQQRVQLRLPKEARLHIVKIRTMKEEIIEAVRKRKEKVEAAKEGTEEAAAMEAGCASPKVEESRVSCFCAIDQQNKQAKPKSQSK</sequence>
<evidence type="ECO:0000259" key="3">
    <source>
        <dbReference type="Pfam" id="PF13968"/>
    </source>
</evidence>
<accession>A0A5J9W5V6</accession>
<name>A0A5J9W5V6_9POAL</name>
<dbReference type="InterPro" id="IPR025315">
    <property type="entry name" value="DUF4220"/>
</dbReference>
<feature type="domain" description="DUF4220" evidence="3">
    <location>
        <begin position="50"/>
        <end position="229"/>
    </location>
</feature>
<dbReference type="Pfam" id="PF13968">
    <property type="entry name" value="DUF4220"/>
    <property type="match status" value="1"/>
</dbReference>
<organism evidence="4 5">
    <name type="scientific">Eragrostis curvula</name>
    <name type="common">weeping love grass</name>
    <dbReference type="NCBI Taxonomy" id="38414"/>
    <lineage>
        <taxon>Eukaryota</taxon>
        <taxon>Viridiplantae</taxon>
        <taxon>Streptophyta</taxon>
        <taxon>Embryophyta</taxon>
        <taxon>Tracheophyta</taxon>
        <taxon>Spermatophyta</taxon>
        <taxon>Magnoliopsida</taxon>
        <taxon>Liliopsida</taxon>
        <taxon>Poales</taxon>
        <taxon>Poaceae</taxon>
        <taxon>PACMAD clade</taxon>
        <taxon>Chloridoideae</taxon>
        <taxon>Eragrostideae</taxon>
        <taxon>Eragrostidinae</taxon>
        <taxon>Eragrostis</taxon>
    </lineage>
</organism>
<keyword evidence="2" id="KW-1133">Transmembrane helix</keyword>
<protein>
    <recommendedName>
        <fullName evidence="3">DUF4220 domain-containing protein</fullName>
    </recommendedName>
</protein>
<keyword evidence="5" id="KW-1185">Reference proteome</keyword>
<feature type="transmembrane region" description="Helical" evidence="2">
    <location>
        <begin position="47"/>
        <end position="65"/>
    </location>
</feature>
<gene>
    <name evidence="4" type="ORF">EJB05_09796</name>
</gene>
<reference evidence="4 5" key="1">
    <citation type="journal article" date="2019" name="Sci. Rep.">
        <title>A high-quality genome of Eragrostis curvula grass provides insights into Poaceae evolution and supports new strategies to enhance forage quality.</title>
        <authorList>
            <person name="Carballo J."/>
            <person name="Santos B.A.C.M."/>
            <person name="Zappacosta D."/>
            <person name="Garbus I."/>
            <person name="Selva J.P."/>
            <person name="Gallo C.A."/>
            <person name="Diaz A."/>
            <person name="Albertini E."/>
            <person name="Caccamo M."/>
            <person name="Echenique V."/>
        </authorList>
    </citation>
    <scope>NUCLEOTIDE SEQUENCE [LARGE SCALE GENOMIC DNA]</scope>
    <source>
        <strain evidence="5">cv. Victoria</strain>
        <tissue evidence="4">Leaf</tissue>
    </source>
</reference>
<feature type="transmembrane region" description="Helical" evidence="2">
    <location>
        <begin position="14"/>
        <end position="35"/>
    </location>
</feature>
<feature type="transmembrane region" description="Helical" evidence="2">
    <location>
        <begin position="85"/>
        <end position="104"/>
    </location>
</feature>
<dbReference type="Gramene" id="TVU43336">
    <property type="protein sequence ID" value="TVU43336"/>
    <property type="gene ID" value="EJB05_09796"/>
</dbReference>
<proteinExistence type="predicted"/>
<feature type="non-terminal residue" evidence="4">
    <location>
        <position position="1"/>
    </location>
</feature>
<comment type="caution">
    <text evidence="4">The sequence shown here is derived from an EMBL/GenBank/DDBJ whole genome shotgun (WGS) entry which is preliminary data.</text>
</comment>
<keyword evidence="2" id="KW-0812">Transmembrane</keyword>
<feature type="transmembrane region" description="Helical" evidence="2">
    <location>
        <begin position="341"/>
        <end position="362"/>
    </location>
</feature>
<feature type="region of interest" description="Disordered" evidence="1">
    <location>
        <begin position="256"/>
        <end position="278"/>
    </location>
</feature>
<evidence type="ECO:0000313" key="4">
    <source>
        <dbReference type="EMBL" id="TVU43336.1"/>
    </source>
</evidence>
<dbReference type="PANTHER" id="PTHR31325">
    <property type="entry name" value="OS01G0798800 PROTEIN-RELATED"/>
    <property type="match status" value="1"/>
</dbReference>
<keyword evidence="2" id="KW-0472">Membrane</keyword>
<feature type="transmembrane region" description="Helical" evidence="2">
    <location>
        <begin position="141"/>
        <end position="158"/>
    </location>
</feature>
<dbReference type="OrthoDB" id="664790at2759"/>
<dbReference type="EMBL" id="RWGY01000005">
    <property type="protein sequence ID" value="TVU43336.1"/>
    <property type="molecule type" value="Genomic_DNA"/>
</dbReference>